<dbReference type="EMBL" id="AEPV01000002">
    <property type="protein sequence ID" value="EFU75123.1"/>
    <property type="molecule type" value="Genomic_DNA"/>
</dbReference>
<reference evidence="1 2" key="1">
    <citation type="submission" date="2010-12" db="EMBL/GenBank/DDBJ databases">
        <authorList>
            <person name="Muzny D."/>
            <person name="Qin X."/>
            <person name="Deng J."/>
            <person name="Jiang H."/>
            <person name="Liu Y."/>
            <person name="Qu J."/>
            <person name="Song X.-Z."/>
            <person name="Zhang L."/>
            <person name="Thornton R."/>
            <person name="Coyle M."/>
            <person name="Francisco L."/>
            <person name="Jackson L."/>
            <person name="Javaid M."/>
            <person name="Korchina V."/>
            <person name="Kovar C."/>
            <person name="Mata R."/>
            <person name="Mathew T."/>
            <person name="Ngo R."/>
            <person name="Nguyen L."/>
            <person name="Nguyen N."/>
            <person name="Okwuonu G."/>
            <person name="Ongeri F."/>
            <person name="Pham C."/>
            <person name="Simmons D."/>
            <person name="Wilczek-Boney K."/>
            <person name="Hale W."/>
            <person name="Jakkamsetti A."/>
            <person name="Pham P."/>
            <person name="Ruth R."/>
            <person name="San Lucas F."/>
            <person name="Warren J."/>
            <person name="Zhang J."/>
            <person name="Zhao Z."/>
            <person name="Zhou C."/>
            <person name="Zhu D."/>
            <person name="Lee S."/>
            <person name="Bess C."/>
            <person name="Blankenburg K."/>
            <person name="Forbes L."/>
            <person name="Fu Q."/>
            <person name="Gubbala S."/>
            <person name="Hirani K."/>
            <person name="Jayaseelan J.C."/>
            <person name="Lara F."/>
            <person name="Munidasa M."/>
            <person name="Palculict T."/>
            <person name="Patil S."/>
            <person name="Pu L.-L."/>
            <person name="Saada N."/>
            <person name="Tang L."/>
            <person name="Weissenberger G."/>
            <person name="Zhu Y."/>
            <person name="Hemphill L."/>
            <person name="Shang Y."/>
            <person name="Youmans B."/>
            <person name="Ayvaz T."/>
            <person name="Ross M."/>
            <person name="Santibanez J."/>
            <person name="Aqrawi P."/>
            <person name="Gross S."/>
            <person name="Joshi V."/>
            <person name="Fowler G."/>
            <person name="Nazareth L."/>
            <person name="Reid J."/>
            <person name="Worley K."/>
            <person name="Petrosino J."/>
            <person name="Highlander S."/>
            <person name="Gibbs R."/>
        </authorList>
    </citation>
    <scope>NUCLEOTIDE SEQUENCE [LARGE SCALE GENOMIC DNA]</scope>
    <source>
        <strain evidence="2">DSM 15952 / CCUG 50447 / LMG 22039 / TP 1.5</strain>
    </source>
</reference>
<organism evidence="1 2">
    <name type="scientific">Enterococcus italicus (strain DSM 15952 / CCUG 50447 / LMG 22039 / TP 1.5)</name>
    <dbReference type="NCBI Taxonomy" id="888064"/>
    <lineage>
        <taxon>Bacteria</taxon>
        <taxon>Bacillati</taxon>
        <taxon>Bacillota</taxon>
        <taxon>Bacilli</taxon>
        <taxon>Lactobacillales</taxon>
        <taxon>Enterococcaceae</taxon>
        <taxon>Enterococcus</taxon>
    </lineage>
</organism>
<evidence type="ECO:0008006" key="3">
    <source>
        <dbReference type="Google" id="ProtNLM"/>
    </source>
</evidence>
<proteinExistence type="predicted"/>
<dbReference type="Proteomes" id="UP000010296">
    <property type="component" value="Unassembled WGS sequence"/>
</dbReference>
<dbReference type="AlphaFoldDB" id="E6LCE5"/>
<gene>
    <name evidence="1" type="ORF">HMPREF9088_0035</name>
</gene>
<protein>
    <recommendedName>
        <fullName evidence="3">DUF2187 domain-containing protein</fullName>
    </recommendedName>
</protein>
<accession>E6LCE5</accession>
<name>E6LCE5_ENTI1</name>
<dbReference type="HOGENOM" id="CLU_2522429_0_0_9"/>
<comment type="caution">
    <text evidence="1">The sequence shown here is derived from an EMBL/GenBank/DDBJ whole genome shotgun (WGS) entry which is preliminary data.</text>
</comment>
<evidence type="ECO:0000313" key="2">
    <source>
        <dbReference type="Proteomes" id="UP000010296"/>
    </source>
</evidence>
<sequence length="84" mass="9647">MTPNPKICYDRLYTDERMGSMELNIGDFITTKDVSGEEISGQITKINVNTVILHTKSESYVVRLKTLKEQGYFTNEVTSKTNFY</sequence>
<evidence type="ECO:0000313" key="1">
    <source>
        <dbReference type="EMBL" id="EFU75123.1"/>
    </source>
</evidence>
<keyword evidence="2" id="KW-1185">Reference proteome</keyword>